<keyword evidence="2" id="KW-1185">Reference proteome</keyword>
<comment type="caution">
    <text evidence="1">The sequence shown here is derived from an EMBL/GenBank/DDBJ whole genome shotgun (WGS) entry which is preliminary data.</text>
</comment>
<reference evidence="1" key="1">
    <citation type="journal article" date="2014" name="Int. J. Syst. Evol. Microbiol.">
        <title>Complete genome sequence of Corynebacterium casei LMG S-19264T (=DSM 44701T), isolated from a smear-ripened cheese.</title>
        <authorList>
            <consortium name="US DOE Joint Genome Institute (JGI-PGF)"/>
            <person name="Walter F."/>
            <person name="Albersmeier A."/>
            <person name="Kalinowski J."/>
            <person name="Ruckert C."/>
        </authorList>
    </citation>
    <scope>NUCLEOTIDE SEQUENCE</scope>
    <source>
        <strain evidence="1">CGMCC 1.8984</strain>
    </source>
</reference>
<dbReference type="InterPro" id="IPR016024">
    <property type="entry name" value="ARM-type_fold"/>
</dbReference>
<evidence type="ECO:0000313" key="1">
    <source>
        <dbReference type="EMBL" id="GGJ81287.1"/>
    </source>
</evidence>
<dbReference type="PANTHER" id="PTHR34070">
    <property type="entry name" value="ARMADILLO-TYPE FOLD"/>
    <property type="match status" value="1"/>
</dbReference>
<gene>
    <name evidence="1" type="ORF">GCM10011372_19590</name>
</gene>
<evidence type="ECO:0000313" key="2">
    <source>
        <dbReference type="Proteomes" id="UP000636956"/>
    </source>
</evidence>
<accession>A0A917PIY7</accession>
<dbReference type="InterPro" id="IPR014825">
    <property type="entry name" value="DNA_alkylation"/>
</dbReference>
<dbReference type="RefSeq" id="WP_188743258.1">
    <property type="nucleotide sequence ID" value="NZ_BAABFW010000030.1"/>
</dbReference>
<evidence type="ECO:0008006" key="3">
    <source>
        <dbReference type="Google" id="ProtNLM"/>
    </source>
</evidence>
<dbReference type="EMBL" id="BMMD01000010">
    <property type="protein sequence ID" value="GGJ81287.1"/>
    <property type="molecule type" value="Genomic_DNA"/>
</dbReference>
<dbReference type="CDD" id="cd06561">
    <property type="entry name" value="AlkD_like"/>
    <property type="match status" value="1"/>
</dbReference>
<proteinExistence type="predicted"/>
<dbReference type="SUPFAM" id="SSF48371">
    <property type="entry name" value="ARM repeat"/>
    <property type="match status" value="1"/>
</dbReference>
<dbReference type="Pfam" id="PF08713">
    <property type="entry name" value="DNA_alkylation"/>
    <property type="match status" value="1"/>
</dbReference>
<dbReference type="AlphaFoldDB" id="A0A917PIY7"/>
<organism evidence="1 2">
    <name type="scientific">Agromyces bauzanensis</name>
    <dbReference type="NCBI Taxonomy" id="1308924"/>
    <lineage>
        <taxon>Bacteria</taxon>
        <taxon>Bacillati</taxon>
        <taxon>Actinomycetota</taxon>
        <taxon>Actinomycetes</taxon>
        <taxon>Micrococcales</taxon>
        <taxon>Microbacteriaceae</taxon>
        <taxon>Agromyces</taxon>
    </lineage>
</organism>
<name>A0A917PIY7_9MICO</name>
<dbReference type="PANTHER" id="PTHR34070:SF1">
    <property type="entry name" value="DNA ALKYLATION REPAIR PROTEIN"/>
    <property type="match status" value="1"/>
</dbReference>
<dbReference type="Proteomes" id="UP000636956">
    <property type="component" value="Unassembled WGS sequence"/>
</dbReference>
<protein>
    <recommendedName>
        <fullName evidence="3">DNA alkylation repair protein</fullName>
    </recommendedName>
</protein>
<reference evidence="1" key="2">
    <citation type="submission" date="2020-09" db="EMBL/GenBank/DDBJ databases">
        <authorList>
            <person name="Sun Q."/>
            <person name="Zhou Y."/>
        </authorList>
    </citation>
    <scope>NUCLEOTIDE SEQUENCE</scope>
    <source>
        <strain evidence="1">CGMCC 1.8984</strain>
    </source>
</reference>
<sequence>MGGVTGTTGRADAAVTASAAGTAGEVQAALAEHASPERAAGSARFFKTGPGEYGEGDRFIGSTLPATRAIVARFARLPLAEHALLLASDVHEHRMTALLIMVRQFQTASRPRTRDDAARAALHEAYLAAVRGGRVNNWDLVDSSAPVLVGEFLLESGRGDDPLLDRLAASASLWERRVAVLATFAFIKAGDGAPTLRLAPRLLDDREDLVHKAVGWMLRELGKRVDRDALLAFLDEYAARMPRTMLSYATEHLTPEERAAYRARR</sequence>
<dbReference type="Gene3D" id="1.25.10.90">
    <property type="match status" value="1"/>
</dbReference>